<reference evidence="1 2" key="1">
    <citation type="submission" date="2019-07" db="EMBL/GenBank/DDBJ databases">
        <title>Genomic Encyclopedia of Type Strains, Phase I: the one thousand microbial genomes (KMG-I) project.</title>
        <authorList>
            <person name="Kyrpides N."/>
        </authorList>
    </citation>
    <scope>NUCLEOTIDE SEQUENCE [LARGE SCALE GENOMIC DNA]</scope>
    <source>
        <strain evidence="1 2">DSM 375</strain>
    </source>
</reference>
<keyword evidence="2" id="KW-1185">Reference proteome</keyword>
<dbReference type="EMBL" id="VLKG01000001">
    <property type="protein sequence ID" value="TWH77431.1"/>
    <property type="molecule type" value="Genomic_DNA"/>
</dbReference>
<evidence type="ECO:0000313" key="2">
    <source>
        <dbReference type="Proteomes" id="UP000319627"/>
    </source>
</evidence>
<proteinExistence type="predicted"/>
<dbReference type="OrthoDB" id="8479070at2"/>
<name>A0A562J2C1_9GAMM</name>
<dbReference type="Proteomes" id="UP000319627">
    <property type="component" value="Unassembled WGS sequence"/>
</dbReference>
<dbReference type="RefSeq" id="WP_144570096.1">
    <property type="nucleotide sequence ID" value="NZ_VLKG01000001.1"/>
</dbReference>
<organism evidence="1 2">
    <name type="scientific">Azomonas agilis</name>
    <dbReference type="NCBI Taxonomy" id="116849"/>
    <lineage>
        <taxon>Bacteria</taxon>
        <taxon>Pseudomonadati</taxon>
        <taxon>Pseudomonadota</taxon>
        <taxon>Gammaproteobacteria</taxon>
        <taxon>Pseudomonadales</taxon>
        <taxon>Pseudomonadaceae</taxon>
        <taxon>Azomonas</taxon>
    </lineage>
</organism>
<accession>A0A562J2C1</accession>
<gene>
    <name evidence="1" type="ORF">LX59_00348</name>
</gene>
<evidence type="ECO:0000313" key="1">
    <source>
        <dbReference type="EMBL" id="TWH77431.1"/>
    </source>
</evidence>
<comment type="caution">
    <text evidence="1">The sequence shown here is derived from an EMBL/GenBank/DDBJ whole genome shotgun (WGS) entry which is preliminary data.</text>
</comment>
<protein>
    <submittedName>
        <fullName evidence="1">Uncharacterized protein</fullName>
    </submittedName>
</protein>
<sequence length="190" mass="20787">MTLLSTYESKALLCNLSVKGATTEAGVDAYRGDLVLKEGEIADDAGRRLPPTAVIKQAAILIKNDKIEMIAGALTDLAHLPLINEMYKADLAPSVRMLFYVENIGKKLIIDVDGVVSMLLPHEEGGAVWSLLMDDLRLDKEDFKGQTPEDKVITIYEALKDFSIKAESPSLQDALANFIVASRRETRGPV</sequence>
<dbReference type="AlphaFoldDB" id="A0A562J2C1"/>